<feature type="non-terminal residue" evidence="2">
    <location>
        <position position="161"/>
    </location>
</feature>
<dbReference type="InterPro" id="IPR036291">
    <property type="entry name" value="NAD(P)-bd_dom_sf"/>
</dbReference>
<dbReference type="GO" id="GO:0019171">
    <property type="term" value="F:(3R)-hydroxyacyl-[acyl-carrier-protein] dehydratase activity"/>
    <property type="evidence" value="ECO:0007669"/>
    <property type="project" value="TreeGrafter"/>
</dbReference>
<proteinExistence type="predicted"/>
<dbReference type="Gene3D" id="3.40.50.720">
    <property type="entry name" value="NAD(P)-binding Rossmann-like Domain"/>
    <property type="match status" value="1"/>
</dbReference>
<dbReference type="AlphaFoldDB" id="A0A382YXN8"/>
<dbReference type="Pfam" id="PF01575">
    <property type="entry name" value="MaoC_dehydratas"/>
    <property type="match status" value="1"/>
</dbReference>
<name>A0A382YXN8_9ZZZZ</name>
<dbReference type="PANTHER" id="PTHR43437">
    <property type="entry name" value="HYDROXYACYL-THIOESTER DEHYDRATASE TYPE 2, MITOCHONDRIAL-RELATED"/>
    <property type="match status" value="1"/>
</dbReference>
<dbReference type="GO" id="GO:0006633">
    <property type="term" value="P:fatty acid biosynthetic process"/>
    <property type="evidence" value="ECO:0007669"/>
    <property type="project" value="InterPro"/>
</dbReference>
<dbReference type="InterPro" id="IPR029069">
    <property type="entry name" value="HotDog_dom_sf"/>
</dbReference>
<evidence type="ECO:0000313" key="2">
    <source>
        <dbReference type="EMBL" id="SVD88027.1"/>
    </source>
</evidence>
<dbReference type="Gene3D" id="3.10.129.10">
    <property type="entry name" value="Hotdog Thioesterase"/>
    <property type="match status" value="1"/>
</dbReference>
<protein>
    <recommendedName>
        <fullName evidence="1">MaoC-like domain-containing protein</fullName>
    </recommendedName>
</protein>
<dbReference type="InterPro" id="IPR003965">
    <property type="entry name" value="Fatty_acid_synthase"/>
</dbReference>
<sequence>VEHQFTKEDLHAFADLTGDYNPLHMDYSYASTTAAGGQVVHGMLAASFISTLIGMEIPGPGALWNDLQVSWRKIVRIGDQLRFTATVSSVNPSLDLISLDIRGEGVENGERYLDGSAKVMVMSKKDRIGTSLLSRKTVLVTGASGILGHSVCRKLAAEGAG</sequence>
<dbReference type="SUPFAM" id="SSF51735">
    <property type="entry name" value="NAD(P)-binding Rossmann-fold domains"/>
    <property type="match status" value="1"/>
</dbReference>
<dbReference type="SUPFAM" id="SSF54637">
    <property type="entry name" value="Thioesterase/thiol ester dehydrase-isomerase"/>
    <property type="match status" value="1"/>
</dbReference>
<dbReference type="CDD" id="cd03449">
    <property type="entry name" value="R_hydratase"/>
    <property type="match status" value="1"/>
</dbReference>
<reference evidence="2" key="1">
    <citation type="submission" date="2018-05" db="EMBL/GenBank/DDBJ databases">
        <authorList>
            <person name="Lanie J.A."/>
            <person name="Ng W.-L."/>
            <person name="Kazmierczak K.M."/>
            <person name="Andrzejewski T.M."/>
            <person name="Davidsen T.M."/>
            <person name="Wayne K.J."/>
            <person name="Tettelin H."/>
            <person name="Glass J.I."/>
            <person name="Rusch D."/>
            <person name="Podicherti R."/>
            <person name="Tsui H.-C.T."/>
            <person name="Winkler M.E."/>
        </authorList>
    </citation>
    <scope>NUCLEOTIDE SEQUENCE</scope>
</reference>
<dbReference type="GO" id="GO:0005835">
    <property type="term" value="C:fatty acid synthase complex"/>
    <property type="evidence" value="ECO:0007669"/>
    <property type="project" value="InterPro"/>
</dbReference>
<organism evidence="2">
    <name type="scientific">marine metagenome</name>
    <dbReference type="NCBI Taxonomy" id="408172"/>
    <lineage>
        <taxon>unclassified sequences</taxon>
        <taxon>metagenomes</taxon>
        <taxon>ecological metagenomes</taxon>
    </lineage>
</organism>
<dbReference type="GO" id="GO:0004312">
    <property type="term" value="F:fatty acid synthase activity"/>
    <property type="evidence" value="ECO:0007669"/>
    <property type="project" value="InterPro"/>
</dbReference>
<feature type="non-terminal residue" evidence="2">
    <location>
        <position position="1"/>
    </location>
</feature>
<evidence type="ECO:0000259" key="1">
    <source>
        <dbReference type="Pfam" id="PF01575"/>
    </source>
</evidence>
<dbReference type="PRINTS" id="PR01483">
    <property type="entry name" value="FASYNTHASE"/>
</dbReference>
<dbReference type="PANTHER" id="PTHR43437:SF3">
    <property type="entry name" value="HYDROXYACYL-THIOESTER DEHYDRATASE TYPE 2, MITOCHONDRIAL"/>
    <property type="match status" value="1"/>
</dbReference>
<dbReference type="InterPro" id="IPR002539">
    <property type="entry name" value="MaoC-like_dom"/>
</dbReference>
<dbReference type="EMBL" id="UINC01179375">
    <property type="protein sequence ID" value="SVD88027.1"/>
    <property type="molecule type" value="Genomic_DNA"/>
</dbReference>
<dbReference type="InterPro" id="IPR050965">
    <property type="entry name" value="UPF0336/Enoyl-CoA_hydratase"/>
</dbReference>
<gene>
    <name evidence="2" type="ORF">METZ01_LOCUS440881</name>
</gene>
<accession>A0A382YXN8</accession>
<feature type="domain" description="MaoC-like" evidence="1">
    <location>
        <begin position="4"/>
        <end position="91"/>
    </location>
</feature>